<dbReference type="InterPro" id="IPR013517">
    <property type="entry name" value="FG-GAP"/>
</dbReference>
<feature type="region of interest" description="Disordered" evidence="4">
    <location>
        <begin position="25"/>
        <end position="68"/>
    </location>
</feature>
<reference evidence="5" key="1">
    <citation type="submission" date="2021-06" db="EMBL/GenBank/DDBJ databases">
        <title>Halomicroarcula sp. F24A a new haloarchaeum isolated from saline soil.</title>
        <authorList>
            <person name="Duran-Viseras A."/>
            <person name="Sanchez-Porro C."/>
            <person name="Ventosa A."/>
        </authorList>
    </citation>
    <scope>NUCLEOTIDE SEQUENCE</scope>
    <source>
        <strain evidence="5">F24A</strain>
    </source>
</reference>
<dbReference type="PROSITE" id="PS51318">
    <property type="entry name" value="TAT"/>
    <property type="match status" value="1"/>
</dbReference>
<evidence type="ECO:0000256" key="2">
    <source>
        <dbReference type="ARBA" id="ARBA00022737"/>
    </source>
</evidence>
<feature type="region of interest" description="Disordered" evidence="4">
    <location>
        <begin position="138"/>
        <end position="157"/>
    </location>
</feature>
<keyword evidence="6" id="KW-1185">Reference proteome</keyword>
<gene>
    <name evidence="5" type="ORF">EGD98_11090</name>
</gene>
<dbReference type="PANTHER" id="PTHR36220:SF1">
    <property type="entry name" value="GAMMA TUBULIN COMPLEX COMPONENT C-TERMINAL DOMAIN-CONTAINING PROTEIN"/>
    <property type="match status" value="1"/>
</dbReference>
<dbReference type="InterPro" id="IPR006311">
    <property type="entry name" value="TAT_signal"/>
</dbReference>
<feature type="region of interest" description="Disordered" evidence="4">
    <location>
        <begin position="171"/>
        <end position="242"/>
    </location>
</feature>
<dbReference type="Pfam" id="PF14312">
    <property type="entry name" value="FG-GAP_2"/>
    <property type="match status" value="7"/>
</dbReference>
<evidence type="ECO:0000313" key="5">
    <source>
        <dbReference type="EMBL" id="MBX0304212.1"/>
    </source>
</evidence>
<keyword evidence="2" id="KW-0677">Repeat</keyword>
<dbReference type="Proteomes" id="UP000783863">
    <property type="component" value="Unassembled WGS sequence"/>
</dbReference>
<dbReference type="PANTHER" id="PTHR36220">
    <property type="entry name" value="UNNAMED PRODUCT"/>
    <property type="match status" value="1"/>
</dbReference>
<organism evidence="5 6">
    <name type="scientific">Haloarcula salinisoli</name>
    <dbReference type="NCBI Taxonomy" id="2487746"/>
    <lineage>
        <taxon>Archaea</taxon>
        <taxon>Methanobacteriati</taxon>
        <taxon>Methanobacteriota</taxon>
        <taxon>Stenosarchaea group</taxon>
        <taxon>Halobacteria</taxon>
        <taxon>Halobacteriales</taxon>
        <taxon>Haloarculaceae</taxon>
        <taxon>Haloarcula</taxon>
    </lineage>
</organism>
<keyword evidence="3" id="KW-0325">Glycoprotein</keyword>
<feature type="region of interest" description="Disordered" evidence="4">
    <location>
        <begin position="313"/>
        <end position="332"/>
    </location>
</feature>
<dbReference type="PROSITE" id="PS51257">
    <property type="entry name" value="PROKAR_LIPOPROTEIN"/>
    <property type="match status" value="1"/>
</dbReference>
<proteinExistence type="predicted"/>
<protein>
    <submittedName>
        <fullName evidence="5">FG-GAP repeat protein</fullName>
    </submittedName>
</protein>
<dbReference type="SMART" id="SM00191">
    <property type="entry name" value="Int_alpha"/>
    <property type="match status" value="6"/>
</dbReference>
<dbReference type="RefSeq" id="WP_220588436.1">
    <property type="nucleotide sequence ID" value="NZ_RKLQ01000002.1"/>
</dbReference>
<evidence type="ECO:0000256" key="3">
    <source>
        <dbReference type="ARBA" id="ARBA00023180"/>
    </source>
</evidence>
<sequence>MSTHRRRFLRLSGVVGICTIAGCSDNSADGTPAADQATPTEPTPPRQNLTQRAKLAADDGDRDDKFGWSVALSSDGSTALIGATGDRNPDGAGAGSAYVFDNSGGSWSQQAKLTADDGDIRGGFGNGFGNSAALSSDGSTALIGATGDEDPNGSLAGSAYVFDSSGSSWSQQAKLAADDGDADDQFGESVALSSDGSTALIGADEDPRGEGAGSAYVFDSSGESWSQRAKLTADDGDESDGFGYSVALSSDGSTALVGARDDEDPNGLSAGSAYIFDSSGESWSQRAKLTAGDGDMSDYFGGSVTLSSDGSTALIGATGDEDPNGEGAGSAYVFGSSGGSWSQQAKLAADDGDIRDGFGGSVTLSSDGSTALIGAETDGDPNGSLAGSVYVFDGSGGSWSQQAKLAAEDGDRGDIFGWSVALSSDGSTALIGANDDEDPNGEQAGSAYVFE</sequence>
<accession>A0A8J8C8C9</accession>
<dbReference type="InterPro" id="IPR011043">
    <property type="entry name" value="Gal_Oxase/kelch_b-propeller"/>
</dbReference>
<dbReference type="InterPro" id="IPR028994">
    <property type="entry name" value="Integrin_alpha_N"/>
</dbReference>
<evidence type="ECO:0000256" key="1">
    <source>
        <dbReference type="ARBA" id="ARBA00022729"/>
    </source>
</evidence>
<comment type="caution">
    <text evidence="5">The sequence shown here is derived from an EMBL/GenBank/DDBJ whole genome shotgun (WGS) entry which is preliminary data.</text>
</comment>
<feature type="region of interest" description="Disordered" evidence="4">
    <location>
        <begin position="429"/>
        <end position="451"/>
    </location>
</feature>
<name>A0A8J8C8C9_9EURY</name>
<dbReference type="InterPro" id="IPR013519">
    <property type="entry name" value="Int_alpha_beta-p"/>
</dbReference>
<dbReference type="AlphaFoldDB" id="A0A8J8C8C9"/>
<feature type="compositionally biased region" description="Basic and acidic residues" evidence="4">
    <location>
        <begin position="55"/>
        <end position="66"/>
    </location>
</feature>
<evidence type="ECO:0000256" key="4">
    <source>
        <dbReference type="SAM" id="MobiDB-lite"/>
    </source>
</evidence>
<dbReference type="EMBL" id="RKLQ01000002">
    <property type="protein sequence ID" value="MBX0304212.1"/>
    <property type="molecule type" value="Genomic_DNA"/>
</dbReference>
<keyword evidence="1" id="KW-0732">Signal</keyword>
<dbReference type="SUPFAM" id="SSF50965">
    <property type="entry name" value="Galactose oxidase, central domain"/>
    <property type="match status" value="1"/>
</dbReference>
<dbReference type="Gene3D" id="2.130.10.130">
    <property type="entry name" value="Integrin alpha, N-terminal"/>
    <property type="match status" value="4"/>
</dbReference>
<evidence type="ECO:0000313" key="6">
    <source>
        <dbReference type="Proteomes" id="UP000783863"/>
    </source>
</evidence>